<dbReference type="SMART" id="SM00320">
    <property type="entry name" value="WD40"/>
    <property type="match status" value="3"/>
</dbReference>
<dbReference type="Pfam" id="PF00400">
    <property type="entry name" value="WD40"/>
    <property type="match status" value="3"/>
</dbReference>
<dbReference type="PANTHER" id="PTHR16266:SF17">
    <property type="entry name" value="BRWD3"/>
    <property type="match status" value="1"/>
</dbReference>
<name>A0A5E4QFX8_9NEOP</name>
<accession>A0A5E4QFX8</accession>
<dbReference type="InterPro" id="IPR001680">
    <property type="entry name" value="WD40_rpt"/>
</dbReference>
<dbReference type="InterPro" id="IPR057452">
    <property type="entry name" value="BRWD/PHIP_N"/>
</dbReference>
<reference evidence="3 4" key="1">
    <citation type="submission" date="2017-07" db="EMBL/GenBank/DDBJ databases">
        <authorList>
            <person name="Talla V."/>
            <person name="Backstrom N."/>
        </authorList>
    </citation>
    <scope>NUCLEOTIDE SEQUENCE [LARGE SCALE GENOMIC DNA]</scope>
</reference>
<evidence type="ECO:0000259" key="2">
    <source>
        <dbReference type="Pfam" id="PF25437"/>
    </source>
</evidence>
<feature type="repeat" description="WD" evidence="1">
    <location>
        <begin position="244"/>
        <end position="277"/>
    </location>
</feature>
<keyword evidence="1" id="KW-0853">WD repeat</keyword>
<gene>
    <name evidence="3" type="ORF">LSINAPIS_LOCUS8490</name>
</gene>
<evidence type="ECO:0000313" key="3">
    <source>
        <dbReference type="EMBL" id="VVC97124.1"/>
    </source>
</evidence>
<dbReference type="GO" id="GO:0005634">
    <property type="term" value="C:nucleus"/>
    <property type="evidence" value="ECO:0007669"/>
    <property type="project" value="TreeGrafter"/>
</dbReference>
<organism evidence="3 4">
    <name type="scientific">Leptidea sinapis</name>
    <dbReference type="NCBI Taxonomy" id="189913"/>
    <lineage>
        <taxon>Eukaryota</taxon>
        <taxon>Metazoa</taxon>
        <taxon>Ecdysozoa</taxon>
        <taxon>Arthropoda</taxon>
        <taxon>Hexapoda</taxon>
        <taxon>Insecta</taxon>
        <taxon>Pterygota</taxon>
        <taxon>Neoptera</taxon>
        <taxon>Endopterygota</taxon>
        <taxon>Lepidoptera</taxon>
        <taxon>Glossata</taxon>
        <taxon>Ditrysia</taxon>
        <taxon>Papilionoidea</taxon>
        <taxon>Pieridae</taxon>
        <taxon>Dismorphiinae</taxon>
        <taxon>Leptidea</taxon>
    </lineage>
</organism>
<proteinExistence type="predicted"/>
<dbReference type="GO" id="GO:0006357">
    <property type="term" value="P:regulation of transcription by RNA polymerase II"/>
    <property type="evidence" value="ECO:0007669"/>
    <property type="project" value="TreeGrafter"/>
</dbReference>
<dbReference type="Pfam" id="PF25437">
    <property type="entry name" value="BRWD1_N"/>
    <property type="match status" value="1"/>
</dbReference>
<keyword evidence="4" id="KW-1185">Reference proteome</keyword>
<protein>
    <recommendedName>
        <fullName evidence="2">BRWD/PHIP N-terminal domain-containing protein</fullName>
    </recommendedName>
</protein>
<dbReference type="SUPFAM" id="SSF50978">
    <property type="entry name" value="WD40 repeat-like"/>
    <property type="match status" value="1"/>
</dbReference>
<dbReference type="InterPro" id="IPR015943">
    <property type="entry name" value="WD40/YVTN_repeat-like_dom_sf"/>
</dbReference>
<dbReference type="EMBL" id="FZQP02003035">
    <property type="protein sequence ID" value="VVC97124.1"/>
    <property type="molecule type" value="Genomic_DNA"/>
</dbReference>
<feature type="domain" description="BRWD/PHIP N-terminal" evidence="2">
    <location>
        <begin position="4"/>
        <end position="85"/>
    </location>
</feature>
<sequence length="366" mass="38866">MEDSNEELNVVPELYFLIAKFLSGGPLKETAKTLLEELRTVEVLPRRLDWEGNEHLQSYNELNAHYPEVSWRRLAAVCERALQLARVAPSTTPALTDTSERQLDARLSLLSESLVRVKPNHGLPGALPGEAAAGSTAAAEDSGPSVSCVLSGVWSAVDGRLLGTLRGAGAEITDVCVSSDGALLACGSVERLVRYVERMRPGACHMICAAWSAGGAFLAAGSADHHVRIYSVARAAAPRRVLETAVHLDAVDSIAWAHRGLRFVSGSKDGTAALWSLYATQWRHTLLRTSADDDQKKLKVLAQFHNVIEGQGEGAIFDAKWGGGAGAVVAASDSHGHVLLLGLGAGHPLLAALPTELSRRAGWSPG</sequence>
<dbReference type="GO" id="GO:0008360">
    <property type="term" value="P:regulation of cell shape"/>
    <property type="evidence" value="ECO:0007669"/>
    <property type="project" value="TreeGrafter"/>
</dbReference>
<evidence type="ECO:0000256" key="1">
    <source>
        <dbReference type="PROSITE-ProRule" id="PRU00221"/>
    </source>
</evidence>
<dbReference type="AlphaFoldDB" id="A0A5E4QFX8"/>
<evidence type="ECO:0000313" key="4">
    <source>
        <dbReference type="Proteomes" id="UP000324832"/>
    </source>
</evidence>
<dbReference type="InterPro" id="IPR052060">
    <property type="entry name" value="Bromo_WD_repeat"/>
</dbReference>
<dbReference type="Proteomes" id="UP000324832">
    <property type="component" value="Unassembled WGS sequence"/>
</dbReference>
<dbReference type="Gene3D" id="2.130.10.10">
    <property type="entry name" value="YVTN repeat-like/Quinoprotein amine dehydrogenase"/>
    <property type="match status" value="2"/>
</dbReference>
<dbReference type="GO" id="GO:0007010">
    <property type="term" value="P:cytoskeleton organization"/>
    <property type="evidence" value="ECO:0007669"/>
    <property type="project" value="TreeGrafter"/>
</dbReference>
<dbReference type="PANTHER" id="PTHR16266">
    <property type="entry name" value="WD REPEAT DOMAIN 9"/>
    <property type="match status" value="1"/>
</dbReference>
<dbReference type="PROSITE" id="PS50294">
    <property type="entry name" value="WD_REPEATS_REGION"/>
    <property type="match status" value="1"/>
</dbReference>
<dbReference type="InterPro" id="IPR036322">
    <property type="entry name" value="WD40_repeat_dom_sf"/>
</dbReference>
<dbReference type="PROSITE" id="PS50082">
    <property type="entry name" value="WD_REPEATS_2"/>
    <property type="match status" value="1"/>
</dbReference>